<organism evidence="2 3">
    <name type="scientific">Streptomyces noursei</name>
    <name type="common">Streptomyces albulus</name>
    <dbReference type="NCBI Taxonomy" id="1971"/>
    <lineage>
        <taxon>Bacteria</taxon>
        <taxon>Bacillati</taxon>
        <taxon>Actinomycetota</taxon>
        <taxon>Actinomycetes</taxon>
        <taxon>Kitasatosporales</taxon>
        <taxon>Streptomycetaceae</taxon>
        <taxon>Streptomyces</taxon>
    </lineage>
</organism>
<protein>
    <submittedName>
        <fullName evidence="2">Integrase</fullName>
    </submittedName>
</protein>
<dbReference type="GO" id="GO:0000150">
    <property type="term" value="F:DNA strand exchange activity"/>
    <property type="evidence" value="ECO:0007669"/>
    <property type="project" value="InterPro"/>
</dbReference>
<evidence type="ECO:0000313" key="3">
    <source>
        <dbReference type="Proteomes" id="UP000288351"/>
    </source>
</evidence>
<evidence type="ECO:0000313" key="2">
    <source>
        <dbReference type="EMBL" id="GCB93097.1"/>
    </source>
</evidence>
<dbReference type="Pfam" id="PF07508">
    <property type="entry name" value="Recombinase"/>
    <property type="match status" value="1"/>
</dbReference>
<dbReference type="AlphaFoldDB" id="A0A401R640"/>
<dbReference type="InterPro" id="IPR050639">
    <property type="entry name" value="SSR_resolvase"/>
</dbReference>
<dbReference type="GO" id="GO:0003677">
    <property type="term" value="F:DNA binding"/>
    <property type="evidence" value="ECO:0007669"/>
    <property type="project" value="InterPro"/>
</dbReference>
<feature type="domain" description="Resolvase/invertase-type recombinase catalytic" evidence="1">
    <location>
        <begin position="33"/>
        <end position="193"/>
    </location>
</feature>
<dbReference type="SMART" id="SM00857">
    <property type="entry name" value="Resolvase"/>
    <property type="match status" value="1"/>
</dbReference>
<dbReference type="RefSeq" id="WP_016570474.1">
    <property type="nucleotide sequence ID" value="NZ_BHXC01000007.1"/>
</dbReference>
<reference evidence="2 3" key="1">
    <citation type="journal article" date="2019" name="Microbiol. Resour. Announc.">
        <title>Draft Genome Sequence of the Most Traditional epsilon-Poly-l-Lysine Producer, Streptomyces albulus NBRC14147.</title>
        <authorList>
            <person name="Yamanaka K."/>
            <person name="Hamano Y."/>
        </authorList>
    </citation>
    <scope>NUCLEOTIDE SEQUENCE [LARGE SCALE GENOMIC DNA]</scope>
    <source>
        <strain evidence="2 3">NBRC 14147</strain>
    </source>
</reference>
<dbReference type="EMBL" id="BHXC01000007">
    <property type="protein sequence ID" value="GCB93097.1"/>
    <property type="molecule type" value="Genomic_DNA"/>
</dbReference>
<dbReference type="Proteomes" id="UP000288351">
    <property type="component" value="Unassembled WGS sequence"/>
</dbReference>
<sequence>MASHSSWEIHPDLAAALASGKTVEEWLDGRTPVVSYARISVDLQKVKAIGVARQHGMHCDPAAKEQGWAVVYRYTDNDLTAADPDVQRPAFLQMVRDLRARQTAEGIAIRGILAVEEERVVRLPEDYLKLYRALTVEEDAVLYYTDKRQLVDVYAEVEQTRGLMSSSMGETEVRKVKRRAKRSTKDRAAEGKYTGGARRFGWLGADKDLGRTQNEKLDPDESVWLRNMIDMKLCGKGWHTIAVWLISESIATVRGGEWTSTGVKSLLTNPAICGYRILNGELVLDPGTGEPKVGNWETIATPEEWHQICEMAWPGGKLAKTKKPKGTKRARKHLSTGILRCGWIPKSGPKEDMCLHSMVGRPPHGNHKWGNYVCNGTDCRKVSRRMDKIDRIVEGIVVRTLKDQFATLAPEEKTWHGQHTLERLTARRQELKAAYKAEHISMADYLEFIDPLDAQIKESQADRDAFYAEQAAKNFLAGFTEERWHDFDLEQKQTAIGTVLQAVIVHPLPEGRSRKAPFDPSLIEIVFKNPH</sequence>
<dbReference type="InterPro" id="IPR038109">
    <property type="entry name" value="DNA_bind_recomb_sf"/>
</dbReference>
<dbReference type="PANTHER" id="PTHR30461">
    <property type="entry name" value="DNA-INVERTASE FROM LAMBDOID PROPHAGE"/>
    <property type="match status" value="1"/>
</dbReference>
<name>A0A401R640_STRNR</name>
<dbReference type="InterPro" id="IPR036162">
    <property type="entry name" value="Resolvase-like_N_sf"/>
</dbReference>
<dbReference type="Pfam" id="PF00239">
    <property type="entry name" value="Resolvase"/>
    <property type="match status" value="1"/>
</dbReference>
<dbReference type="SUPFAM" id="SSF53041">
    <property type="entry name" value="Resolvase-like"/>
    <property type="match status" value="1"/>
</dbReference>
<accession>A0A401R640</accession>
<dbReference type="InterPro" id="IPR006119">
    <property type="entry name" value="Resolv_N"/>
</dbReference>
<evidence type="ECO:0000259" key="1">
    <source>
        <dbReference type="SMART" id="SM00857"/>
    </source>
</evidence>
<dbReference type="PANTHER" id="PTHR30461:SF23">
    <property type="entry name" value="DNA RECOMBINASE-RELATED"/>
    <property type="match status" value="1"/>
</dbReference>
<comment type="caution">
    <text evidence="2">The sequence shown here is derived from an EMBL/GenBank/DDBJ whole genome shotgun (WGS) entry which is preliminary data.</text>
</comment>
<dbReference type="Gene3D" id="3.90.1750.20">
    <property type="entry name" value="Putative Large Serine Recombinase, Chain B, Domain 2"/>
    <property type="match status" value="1"/>
</dbReference>
<dbReference type="Gene3D" id="3.40.50.1390">
    <property type="entry name" value="Resolvase, N-terminal catalytic domain"/>
    <property type="match status" value="1"/>
</dbReference>
<dbReference type="InterPro" id="IPR011109">
    <property type="entry name" value="DNA_bind_recombinase_dom"/>
</dbReference>
<proteinExistence type="predicted"/>
<gene>
    <name evidence="2" type="ORF">SALB_05876</name>
</gene>